<reference evidence="1 2" key="1">
    <citation type="journal article" date="2016" name="Genome Announc.">
        <title>Whole-Genome Sequence of Rummeliibacillus stabekisii Strain PP9 Isolated from Antarctic Soil.</title>
        <authorList>
            <person name="da Mota F.F."/>
            <person name="Vollu R.E."/>
            <person name="Jurelevicius D."/>
            <person name="Seldin L."/>
        </authorList>
    </citation>
    <scope>NUCLEOTIDE SEQUENCE [LARGE SCALE GENOMIC DNA]</scope>
    <source>
        <strain evidence="1 2">PP9</strain>
    </source>
</reference>
<accession>A0A143HAU9</accession>
<organism evidence="1 2">
    <name type="scientific">Rummeliibacillus stabekisii</name>
    <dbReference type="NCBI Taxonomy" id="241244"/>
    <lineage>
        <taxon>Bacteria</taxon>
        <taxon>Bacillati</taxon>
        <taxon>Bacillota</taxon>
        <taxon>Bacilli</taxon>
        <taxon>Bacillales</taxon>
        <taxon>Caryophanaceae</taxon>
        <taxon>Rummeliibacillus</taxon>
    </lineage>
</organism>
<evidence type="ECO:0000313" key="1">
    <source>
        <dbReference type="EMBL" id="AMW98461.1"/>
    </source>
</evidence>
<reference evidence="2" key="2">
    <citation type="submission" date="2016-03" db="EMBL/GenBank/DDBJ databases">
        <authorList>
            <person name="Ploux O."/>
        </authorList>
    </citation>
    <scope>NUCLEOTIDE SEQUENCE [LARGE SCALE GENOMIC DNA]</scope>
    <source>
        <strain evidence="2">PP9</strain>
    </source>
</reference>
<dbReference type="Proteomes" id="UP000076021">
    <property type="component" value="Chromosome"/>
</dbReference>
<dbReference type="EMBL" id="CP014806">
    <property type="protein sequence ID" value="AMW98461.1"/>
    <property type="molecule type" value="Genomic_DNA"/>
</dbReference>
<dbReference type="RefSeq" id="WP_066785526.1">
    <property type="nucleotide sequence ID" value="NZ_CP014806.1"/>
</dbReference>
<gene>
    <name evidence="1" type="ORF">ATY39_02830</name>
</gene>
<dbReference type="AlphaFoldDB" id="A0A143HAU9"/>
<protein>
    <submittedName>
        <fullName evidence="1">Uncharacterized protein</fullName>
    </submittedName>
</protein>
<dbReference type="KEGG" id="rst:ATY39_02830"/>
<dbReference type="STRING" id="241244.ATY39_02830"/>
<evidence type="ECO:0000313" key="2">
    <source>
        <dbReference type="Proteomes" id="UP000076021"/>
    </source>
</evidence>
<name>A0A143HAU9_9BACL</name>
<proteinExistence type="predicted"/>
<keyword evidence="2" id="KW-1185">Reference proteome</keyword>
<sequence>MVIVFKWKSGGEYLINENQVSGDTDFIKWYKEMDEEAEIEMYGKKYSKSELESVEILFNKKVVDNNLVDIK</sequence>